<dbReference type="SUPFAM" id="SSF53649">
    <property type="entry name" value="Alkaline phosphatase-like"/>
    <property type="match status" value="1"/>
</dbReference>
<dbReference type="CDD" id="cd16145">
    <property type="entry name" value="ARS_like"/>
    <property type="match status" value="1"/>
</dbReference>
<feature type="signal peptide" evidence="3">
    <location>
        <begin position="1"/>
        <end position="19"/>
    </location>
</feature>
<dbReference type="Proteomes" id="UP001597389">
    <property type="component" value="Unassembled WGS sequence"/>
</dbReference>
<evidence type="ECO:0000256" key="2">
    <source>
        <dbReference type="ARBA" id="ARBA00022801"/>
    </source>
</evidence>
<keyword evidence="2" id="KW-0378">Hydrolase</keyword>
<dbReference type="Gene3D" id="3.30.1120.10">
    <property type="match status" value="1"/>
</dbReference>
<evidence type="ECO:0000256" key="3">
    <source>
        <dbReference type="SAM" id="SignalP"/>
    </source>
</evidence>
<keyword evidence="3" id="KW-0732">Signal</keyword>
<dbReference type="EMBL" id="JBHUJB010000013">
    <property type="protein sequence ID" value="MFD2157843.1"/>
    <property type="molecule type" value="Genomic_DNA"/>
</dbReference>
<evidence type="ECO:0000313" key="6">
    <source>
        <dbReference type="Proteomes" id="UP001597389"/>
    </source>
</evidence>
<dbReference type="Gene3D" id="3.40.720.10">
    <property type="entry name" value="Alkaline Phosphatase, subunit A"/>
    <property type="match status" value="1"/>
</dbReference>
<feature type="chain" id="PRO_5045615650" evidence="3">
    <location>
        <begin position="20"/>
        <end position="487"/>
    </location>
</feature>
<evidence type="ECO:0000256" key="1">
    <source>
        <dbReference type="ARBA" id="ARBA00008779"/>
    </source>
</evidence>
<reference evidence="6" key="1">
    <citation type="journal article" date="2019" name="Int. J. Syst. Evol. Microbiol.">
        <title>The Global Catalogue of Microorganisms (GCM) 10K type strain sequencing project: providing services to taxonomists for standard genome sequencing and annotation.</title>
        <authorList>
            <consortium name="The Broad Institute Genomics Platform"/>
            <consortium name="The Broad Institute Genome Sequencing Center for Infectious Disease"/>
            <person name="Wu L."/>
            <person name="Ma J."/>
        </authorList>
    </citation>
    <scope>NUCLEOTIDE SEQUENCE [LARGE SCALE GENOMIC DNA]</scope>
    <source>
        <strain evidence="6">CCUG 57942</strain>
    </source>
</reference>
<name>A0ABW4Z792_9BACT</name>
<sequence>MMKKILLSLCALLPVSSFAEDQAKPPNIICFLVDDLGYGEVGVYGQKKIRTPHIDKLAHDGIKFTQFYSGQNVCAPTRCALLTGKHMGNAAIRENSSHLRGKMPQFKVYQKQDGFPGQAPLPAEEVTVAEVLKEKGYSTACIGKWGLGYPLDEGSPLKQGFDFFYGYICQVQAHNYYPRYLWKNDSKVDLPGNDRGLTGQTYAADVMREEALNYIKQNKDNPFFLYYATPIPHAALQVPEDEPSLAEYREAFGPEKPYVKGAGYLPNKTPRATYAAMVTRMDRTLGMMRTLLEDLDIDDNTLILFASDNGATFNGGYDRAFFNGNGPLRGKKCDLYEGGIRVPAIAAWPGKIQPNQTTSNITAIWDFLATVCDMTGATLPENTNGISFLPTLLGKEQPQHKYLYWESRLTKGQQVVRMGKWKGIRNNVMKSGSSTPLALYNLDSDIGEKKNLAKQFPEVVEELERYMRSARTPNPLFPMGALEKEYE</sequence>
<dbReference type="InterPro" id="IPR017850">
    <property type="entry name" value="Alkaline_phosphatase_core_sf"/>
</dbReference>
<dbReference type="Pfam" id="PF00884">
    <property type="entry name" value="Sulfatase"/>
    <property type="match status" value="1"/>
</dbReference>
<dbReference type="RefSeq" id="WP_377085991.1">
    <property type="nucleotide sequence ID" value="NZ_JBHSJL010000013.1"/>
</dbReference>
<organism evidence="5 6">
    <name type="scientific">Rubritalea tangerina</name>
    <dbReference type="NCBI Taxonomy" id="430798"/>
    <lineage>
        <taxon>Bacteria</taxon>
        <taxon>Pseudomonadati</taxon>
        <taxon>Verrucomicrobiota</taxon>
        <taxon>Verrucomicrobiia</taxon>
        <taxon>Verrucomicrobiales</taxon>
        <taxon>Rubritaleaceae</taxon>
        <taxon>Rubritalea</taxon>
    </lineage>
</organism>
<comment type="similarity">
    <text evidence="1">Belongs to the sulfatase family.</text>
</comment>
<dbReference type="InterPro" id="IPR050738">
    <property type="entry name" value="Sulfatase"/>
</dbReference>
<evidence type="ECO:0000259" key="4">
    <source>
        <dbReference type="Pfam" id="PF00884"/>
    </source>
</evidence>
<dbReference type="InterPro" id="IPR000917">
    <property type="entry name" value="Sulfatase_N"/>
</dbReference>
<dbReference type="PANTHER" id="PTHR42693">
    <property type="entry name" value="ARYLSULFATASE FAMILY MEMBER"/>
    <property type="match status" value="1"/>
</dbReference>
<gene>
    <name evidence="5" type="ORF">ACFSW8_02905</name>
</gene>
<protein>
    <submittedName>
        <fullName evidence="5">Arylsulfatase</fullName>
    </submittedName>
</protein>
<proteinExistence type="inferred from homology"/>
<accession>A0ABW4Z792</accession>
<keyword evidence="6" id="KW-1185">Reference proteome</keyword>
<comment type="caution">
    <text evidence="5">The sequence shown here is derived from an EMBL/GenBank/DDBJ whole genome shotgun (WGS) entry which is preliminary data.</text>
</comment>
<dbReference type="PANTHER" id="PTHR42693:SF53">
    <property type="entry name" value="ENDO-4-O-SULFATASE"/>
    <property type="match status" value="1"/>
</dbReference>
<evidence type="ECO:0000313" key="5">
    <source>
        <dbReference type="EMBL" id="MFD2157843.1"/>
    </source>
</evidence>
<feature type="domain" description="Sulfatase N-terminal" evidence="4">
    <location>
        <begin position="26"/>
        <end position="376"/>
    </location>
</feature>